<feature type="compositionally biased region" description="Polar residues" evidence="7">
    <location>
        <begin position="24"/>
        <end position="33"/>
    </location>
</feature>
<evidence type="ECO:0000256" key="5">
    <source>
        <dbReference type="ARBA" id="ARBA00023125"/>
    </source>
</evidence>
<dbReference type="PROSITE" id="PS00486">
    <property type="entry name" value="DNA_MISMATCH_REPAIR_2"/>
    <property type="match status" value="1"/>
</dbReference>
<name>A0A976QUC8_THEOR</name>
<dbReference type="Proteomes" id="UP000244803">
    <property type="component" value="Chromosome 1"/>
</dbReference>
<dbReference type="SUPFAM" id="SSF48334">
    <property type="entry name" value="DNA repair protein MutS, domain III"/>
    <property type="match status" value="1"/>
</dbReference>
<feature type="compositionally biased region" description="Basic and acidic residues" evidence="7">
    <location>
        <begin position="41"/>
        <end position="53"/>
    </location>
</feature>
<dbReference type="GO" id="GO:0140664">
    <property type="term" value="F:ATP-dependent DNA damage sensor activity"/>
    <property type="evidence" value="ECO:0007669"/>
    <property type="project" value="InterPro"/>
</dbReference>
<feature type="domain" description="DNA mismatch repair proteins mutS family" evidence="8">
    <location>
        <begin position="1055"/>
        <end position="1071"/>
    </location>
</feature>
<dbReference type="SMART" id="SM00533">
    <property type="entry name" value="MUTSd"/>
    <property type="match status" value="1"/>
</dbReference>
<feature type="compositionally biased region" description="Polar residues" evidence="7">
    <location>
        <begin position="1"/>
        <end position="11"/>
    </location>
</feature>
<dbReference type="Pfam" id="PF05192">
    <property type="entry name" value="MutS_III"/>
    <property type="match status" value="1"/>
</dbReference>
<gene>
    <name evidence="9" type="ORF">MACJ_000162</name>
</gene>
<evidence type="ECO:0000256" key="4">
    <source>
        <dbReference type="ARBA" id="ARBA00022840"/>
    </source>
</evidence>
<dbReference type="OrthoDB" id="10252754at2759"/>
<feature type="compositionally biased region" description="Polar residues" evidence="7">
    <location>
        <begin position="71"/>
        <end position="82"/>
    </location>
</feature>
<protein>
    <recommendedName>
        <fullName evidence="6">DNA mismatch repair protein</fullName>
    </recommendedName>
</protein>
<dbReference type="InterPro" id="IPR016151">
    <property type="entry name" value="DNA_mismatch_repair_MutS_N"/>
</dbReference>
<dbReference type="GO" id="GO:0030983">
    <property type="term" value="F:mismatched DNA binding"/>
    <property type="evidence" value="ECO:0007669"/>
    <property type="project" value="UniProtKB-UniRule"/>
</dbReference>
<dbReference type="Gene3D" id="1.10.1420.10">
    <property type="match status" value="2"/>
</dbReference>
<dbReference type="SUPFAM" id="SSF52540">
    <property type="entry name" value="P-loop containing nucleoside triphosphate hydrolases"/>
    <property type="match status" value="1"/>
</dbReference>
<comment type="similarity">
    <text evidence="1 6">Belongs to the DNA mismatch repair MutS family.</text>
</comment>
<evidence type="ECO:0000256" key="6">
    <source>
        <dbReference type="PIRNR" id="PIRNR037677"/>
    </source>
</evidence>
<dbReference type="InterPro" id="IPR036678">
    <property type="entry name" value="MutS_con_dom_sf"/>
</dbReference>
<dbReference type="EMBL" id="CP056065">
    <property type="protein sequence ID" value="UKJ87722.2"/>
    <property type="molecule type" value="Genomic_DNA"/>
</dbReference>
<dbReference type="AlphaFoldDB" id="A0A976QUC8"/>
<keyword evidence="4 6" id="KW-0067">ATP-binding</keyword>
<dbReference type="Pfam" id="PF01624">
    <property type="entry name" value="MutS_I"/>
    <property type="match status" value="1"/>
</dbReference>
<dbReference type="Gene3D" id="3.40.1170.10">
    <property type="entry name" value="DNA repair protein MutS, domain I"/>
    <property type="match status" value="1"/>
</dbReference>
<reference evidence="9" key="1">
    <citation type="submission" date="2022-07" db="EMBL/GenBank/DDBJ databases">
        <title>Evaluation of T. orientalis genome assembly methods using nanopore sequencing and analysis of variation between genomes.</title>
        <authorList>
            <person name="Yam J."/>
            <person name="Micallef M.L."/>
            <person name="Liu M."/>
            <person name="Djordjevic S.P."/>
            <person name="Bogema D.R."/>
            <person name="Jenkins C."/>
        </authorList>
    </citation>
    <scope>NUCLEOTIDE SEQUENCE</scope>
    <source>
        <strain evidence="9">Fish Creek</strain>
    </source>
</reference>
<evidence type="ECO:0000313" key="10">
    <source>
        <dbReference type="Proteomes" id="UP000244803"/>
    </source>
</evidence>
<dbReference type="PANTHER" id="PTHR11361:SF148">
    <property type="entry name" value="DNA MISMATCH REPAIR PROTEIN MSH6"/>
    <property type="match status" value="1"/>
</dbReference>
<evidence type="ECO:0000256" key="7">
    <source>
        <dbReference type="SAM" id="MobiDB-lite"/>
    </source>
</evidence>
<dbReference type="InterPro" id="IPR007695">
    <property type="entry name" value="DNA_mismatch_repair_MutS-lik_N"/>
</dbReference>
<dbReference type="InterPro" id="IPR045076">
    <property type="entry name" value="MutS"/>
</dbReference>
<keyword evidence="2 6" id="KW-0547">Nucleotide-binding</keyword>
<feature type="region of interest" description="Disordered" evidence="7">
    <location>
        <begin position="71"/>
        <end position="90"/>
    </location>
</feature>
<dbReference type="Gene3D" id="3.40.50.300">
    <property type="entry name" value="P-loop containing nucleotide triphosphate hydrolases"/>
    <property type="match status" value="1"/>
</dbReference>
<dbReference type="InterPro" id="IPR000432">
    <property type="entry name" value="DNA_mismatch_repair_MutS_C"/>
</dbReference>
<dbReference type="InterPro" id="IPR017261">
    <property type="entry name" value="DNA_mismatch_repair_MutS/MSH"/>
</dbReference>
<dbReference type="GO" id="GO:0005524">
    <property type="term" value="F:ATP binding"/>
    <property type="evidence" value="ECO:0007669"/>
    <property type="project" value="UniProtKB-UniRule"/>
</dbReference>
<evidence type="ECO:0000256" key="3">
    <source>
        <dbReference type="ARBA" id="ARBA00022763"/>
    </source>
</evidence>
<comment type="function">
    <text evidence="6">Component of the post-replicative DNA mismatch repair system (MMR).</text>
</comment>
<dbReference type="Gene3D" id="3.30.420.110">
    <property type="entry name" value="MutS, connector domain"/>
    <property type="match status" value="1"/>
</dbReference>
<evidence type="ECO:0000256" key="2">
    <source>
        <dbReference type="ARBA" id="ARBA00022741"/>
    </source>
</evidence>
<sequence>MSSLKNASITSFFRPRPKGDHTQNNENQISLFTTEEEDETEKNGSYDNTDCKIEGTENDVTKIDTTASEPDYVLTQNGTPNRSKGVFGDEDIPLSRKRSLLFEEEINPPKVASTQLRGLDFYEYNEQNETESVTVGKEHKKDKEDSIDYNERELYINCKASKMSRGFRDYVDNYYRYKGTFSFPPWVEVKNIRDIDGRKPTEEDYRPNTLWIPPKNHKWANEYRSGHYTECMQQWWNIKQNHFDSLVFFKMGKFYELFYHDACIIQSIVNLRWMGSETKPHVGFPEKSLHTYAKACVDSGYKVVVVEQTETPQQLEKRNKESGSYNKAVKRDVCEIITAGTVTRPEMLDRQSRPLVLVSKESENRMAVISIDVSMNKMKFGSLKGQNRSSHQRSFNHHLQVSSSYQGVDQQRFGQRNEQFSQLRTILMHLCPAEVVLDRELMQNQELVKMIKVLPYAPEVASHYAQQDQREEIDEDVYSKKVYTEKVYSEKVYSEKVYSTLLSHNGNGESNNNNNGQNNNNNNGQNNNNNGESRQRSLYEKVVQEYPVEGEECICALALAESYLKLILLDKLVEYCYVEPLNVSEMEVMNMDYSALTHLELFYTQEGSTKNSLFDYLNNTVTPFGERMLRTWLLNPLTNVEQIDLRSECVSFLLENYPLVTTIKQDLDKFPDLERSLGKVLNAASNLHKKAVYFDEGVFSKLYELYTMLDRFKKLEDMVLFFLNESAKMFSTSGLQTNPARAEGAGCSKSKFLASMRENYISCSQDVFNYKSMLVFTEDKKCRSKSWPRSMSIQEEIDKVVNKLKEVLSQIQQSAPSATFVNCKFRYEVEMTETEFHRYNSSRGNSMEITSTRSGFIRARNETIVELIDELEQAEFKLKETEEEFYQHIVSEFHKNSYKFCKLIETASVLDCLASLATVARNSPFQMVRPRVYGKEKNVLKVKDSVYPLFAANISMTGFVPNDLCIGDFEECKTPIIIITGPNMGGKSTLLRQIALTVIMGQMGSFVSASSCEFSVVDSVFTRLGASDNLVEGKSTFLVELQDISNILLKATSSSLALIDELGRGTSTFDGTAIAAATLEKISKIGCRCVFTTHFQDVCRSAREFKNVTMYHMAARVDEQEQTVEFLYKLVPGICPDSHGLHVAKLAKIPDHVLRTARSARLRLIGGNNTNDNDTPENNKSDANVDDLENEKETSRILEEEEKYEKIGDEIARAHQSGNTELLHDIYIKYSI</sequence>
<feature type="region of interest" description="Disordered" evidence="7">
    <location>
        <begin position="1"/>
        <end position="53"/>
    </location>
</feature>
<evidence type="ECO:0000313" key="9">
    <source>
        <dbReference type="EMBL" id="UKJ87722.2"/>
    </source>
</evidence>
<feature type="compositionally biased region" description="Low complexity" evidence="7">
    <location>
        <begin position="505"/>
        <end position="532"/>
    </location>
</feature>
<proteinExistence type="inferred from homology"/>
<dbReference type="InterPro" id="IPR027417">
    <property type="entry name" value="P-loop_NTPase"/>
</dbReference>
<dbReference type="PANTHER" id="PTHR11361">
    <property type="entry name" value="DNA MISMATCH REPAIR PROTEIN MUTS FAMILY MEMBER"/>
    <property type="match status" value="1"/>
</dbReference>
<feature type="region of interest" description="Disordered" evidence="7">
    <location>
        <begin position="503"/>
        <end position="534"/>
    </location>
</feature>
<accession>A0A976QUC8</accession>
<dbReference type="InterPro" id="IPR007696">
    <property type="entry name" value="DNA_mismatch_repair_MutS_core"/>
</dbReference>
<dbReference type="SMART" id="SM00534">
    <property type="entry name" value="MUTSac"/>
    <property type="match status" value="1"/>
</dbReference>
<dbReference type="Pfam" id="PF00488">
    <property type="entry name" value="MutS_V"/>
    <property type="match status" value="1"/>
</dbReference>
<dbReference type="SUPFAM" id="SSF55271">
    <property type="entry name" value="DNA repair protein MutS, domain I"/>
    <property type="match status" value="1"/>
</dbReference>
<dbReference type="GO" id="GO:0032301">
    <property type="term" value="C:MutSalpha complex"/>
    <property type="evidence" value="ECO:0007669"/>
    <property type="project" value="TreeGrafter"/>
</dbReference>
<dbReference type="PIRSF" id="PIRSF037677">
    <property type="entry name" value="DNA_mis_repair_Msh6"/>
    <property type="match status" value="1"/>
</dbReference>
<keyword evidence="3 6" id="KW-0227">DNA damage</keyword>
<keyword evidence="6" id="KW-0234">DNA repair</keyword>
<feature type="region of interest" description="Disordered" evidence="7">
    <location>
        <begin position="1165"/>
        <end position="1196"/>
    </location>
</feature>
<keyword evidence="5 6" id="KW-0238">DNA-binding</keyword>
<evidence type="ECO:0000256" key="1">
    <source>
        <dbReference type="ARBA" id="ARBA00006271"/>
    </source>
</evidence>
<dbReference type="InterPro" id="IPR036187">
    <property type="entry name" value="DNA_mismatch_repair_MutS_sf"/>
</dbReference>
<feature type="compositionally biased region" description="Low complexity" evidence="7">
    <location>
        <begin position="1168"/>
        <end position="1178"/>
    </location>
</feature>
<dbReference type="GO" id="GO:0006298">
    <property type="term" value="P:mismatch repair"/>
    <property type="evidence" value="ECO:0007669"/>
    <property type="project" value="InterPro"/>
</dbReference>
<evidence type="ECO:0000259" key="8">
    <source>
        <dbReference type="PROSITE" id="PS00486"/>
    </source>
</evidence>
<organism evidence="9 10">
    <name type="scientific">Theileria orientalis</name>
    <dbReference type="NCBI Taxonomy" id="68886"/>
    <lineage>
        <taxon>Eukaryota</taxon>
        <taxon>Sar</taxon>
        <taxon>Alveolata</taxon>
        <taxon>Apicomplexa</taxon>
        <taxon>Aconoidasida</taxon>
        <taxon>Piroplasmida</taxon>
        <taxon>Theileriidae</taxon>
        <taxon>Theileria</taxon>
    </lineage>
</organism>